<feature type="region of interest" description="Disordered" evidence="1">
    <location>
        <begin position="117"/>
        <end position="139"/>
    </location>
</feature>
<gene>
    <name evidence="2" type="ORF">ACFPO9_25385</name>
</gene>
<organism evidence="2 3">
    <name type="scientific">Massilia aerilata</name>
    <dbReference type="NCBI Taxonomy" id="453817"/>
    <lineage>
        <taxon>Bacteria</taxon>
        <taxon>Pseudomonadati</taxon>
        <taxon>Pseudomonadota</taxon>
        <taxon>Betaproteobacteria</taxon>
        <taxon>Burkholderiales</taxon>
        <taxon>Oxalobacteraceae</taxon>
        <taxon>Telluria group</taxon>
        <taxon>Massilia</taxon>
    </lineage>
</organism>
<evidence type="ECO:0000313" key="2">
    <source>
        <dbReference type="EMBL" id="MFC5551866.1"/>
    </source>
</evidence>
<dbReference type="SUPFAM" id="SSF74653">
    <property type="entry name" value="TolA/TonB C-terminal domain"/>
    <property type="match status" value="1"/>
</dbReference>
<accession>A0ABW0S4E9</accession>
<dbReference type="EMBL" id="JBHSMZ010000026">
    <property type="protein sequence ID" value="MFC5551866.1"/>
    <property type="molecule type" value="Genomic_DNA"/>
</dbReference>
<protein>
    <submittedName>
        <fullName evidence="2">TonB C-terminal domain-containing protein</fullName>
    </submittedName>
</protein>
<dbReference type="RefSeq" id="WP_379776654.1">
    <property type="nucleotide sequence ID" value="NZ_JBHSMZ010000026.1"/>
</dbReference>
<dbReference type="Gene3D" id="3.30.1150.10">
    <property type="match status" value="1"/>
</dbReference>
<dbReference type="Pfam" id="PF13103">
    <property type="entry name" value="TonB_2"/>
    <property type="match status" value="1"/>
</dbReference>
<comment type="caution">
    <text evidence="2">The sequence shown here is derived from an EMBL/GenBank/DDBJ whole genome shotgun (WGS) entry which is preliminary data.</text>
</comment>
<sequence>MSTALLVAVLLHVVLLSVTFGGQTFGLPGFKLPWKQKRLGADELQVMLAPLPTPPAIEANPVLASEDVATIGSTVSSTSVSPISTPAPMPKPAAAAAPASAVEPVVTASRQAVASLPIAPVAQRSPPHLDDTPTPSTARDVAQPALEQATNDRVALDQAGIERERQLAENLKRAELMAAAQREAARQELLRAETARAEQAAKDEAERLAAARQEQEKAELLRQEAARNEAIQREQAKQAQLALQRQERIRQEAAREEQAKQAQLEAQRQEAARQEQARQAEKARQAAEKQEQERAADAARQEAARLEQAKKDQVLREKAKYEAEREERLKAIGRQLNLEAAQRDAASRSPLPAASALRRGWLFGRADPNGDLVLYAESMSRKIEKNMTFEMIRDVIKQPHNRPTVTIAVRADGTVEKVSFVTSSGVPAIDEAIRKIIASQAPFGAFPPSLARQYDVIEVRRTWIFDVAVRLE</sequence>
<evidence type="ECO:0000256" key="1">
    <source>
        <dbReference type="SAM" id="MobiDB-lite"/>
    </source>
</evidence>
<reference evidence="3" key="1">
    <citation type="journal article" date="2019" name="Int. J. Syst. Evol. Microbiol.">
        <title>The Global Catalogue of Microorganisms (GCM) 10K type strain sequencing project: providing services to taxonomists for standard genome sequencing and annotation.</title>
        <authorList>
            <consortium name="The Broad Institute Genomics Platform"/>
            <consortium name="The Broad Institute Genome Sequencing Center for Infectious Disease"/>
            <person name="Wu L."/>
            <person name="Ma J."/>
        </authorList>
    </citation>
    <scope>NUCLEOTIDE SEQUENCE [LARGE SCALE GENOMIC DNA]</scope>
    <source>
        <strain evidence="3">CGMCC 4.5798</strain>
    </source>
</reference>
<evidence type="ECO:0000313" key="3">
    <source>
        <dbReference type="Proteomes" id="UP001596086"/>
    </source>
</evidence>
<feature type="compositionally biased region" description="Basic and acidic residues" evidence="1">
    <location>
        <begin position="267"/>
        <end position="314"/>
    </location>
</feature>
<name>A0ABW0S4E9_9BURK</name>
<dbReference type="Proteomes" id="UP001596086">
    <property type="component" value="Unassembled WGS sequence"/>
</dbReference>
<proteinExistence type="predicted"/>
<feature type="region of interest" description="Disordered" evidence="1">
    <location>
        <begin position="252"/>
        <end position="314"/>
    </location>
</feature>
<keyword evidence="3" id="KW-1185">Reference proteome</keyword>